<accession>A0A1R2B6M6</accession>
<dbReference type="OrthoDB" id="325673at2759"/>
<comment type="caution">
    <text evidence="2">The sequence shown here is derived from an EMBL/GenBank/DDBJ whole genome shotgun (WGS) entry which is preliminary data.</text>
</comment>
<reference evidence="2 3" key="1">
    <citation type="submission" date="2016-11" db="EMBL/GenBank/DDBJ databases">
        <title>The macronuclear genome of Stentor coeruleus: a giant cell with tiny introns.</title>
        <authorList>
            <person name="Slabodnick M."/>
            <person name="Ruby J.G."/>
            <person name="Reiff S.B."/>
            <person name="Swart E.C."/>
            <person name="Gosai S."/>
            <person name="Prabakaran S."/>
            <person name="Witkowska E."/>
            <person name="Larue G.E."/>
            <person name="Fisher S."/>
            <person name="Freeman R.M."/>
            <person name="Gunawardena J."/>
            <person name="Chu W."/>
            <person name="Stover N.A."/>
            <person name="Gregory B.D."/>
            <person name="Nowacki M."/>
            <person name="Derisi J."/>
            <person name="Roy S.W."/>
            <person name="Marshall W.F."/>
            <person name="Sood P."/>
        </authorList>
    </citation>
    <scope>NUCLEOTIDE SEQUENCE [LARGE SCALE GENOMIC DNA]</scope>
    <source>
        <strain evidence="2">WM001</strain>
    </source>
</reference>
<dbReference type="EMBL" id="MPUH01000903">
    <property type="protein sequence ID" value="OMJ72421.1"/>
    <property type="molecule type" value="Genomic_DNA"/>
</dbReference>
<evidence type="ECO:0000256" key="1">
    <source>
        <dbReference type="SAM" id="MobiDB-lite"/>
    </source>
</evidence>
<evidence type="ECO:0000313" key="2">
    <source>
        <dbReference type="EMBL" id="OMJ72421.1"/>
    </source>
</evidence>
<gene>
    <name evidence="2" type="ORF">SteCoe_29154</name>
</gene>
<feature type="region of interest" description="Disordered" evidence="1">
    <location>
        <begin position="168"/>
        <end position="191"/>
    </location>
</feature>
<sequence length="210" mass="23584">MIPRRQVAAYSSYYPWPIQEISKRGCTAPRPDKAENLYLPSRVPTSSSKYTEIKLPSTKVSIKPSGFKSYKPKEPIKTTSLYTSEISAYKQQRTTTNAYCVGSPSSEEIEHVWEEGNKRPKTQNEKSRKRPSAQQEKDSSDTFPVRFGNIGGKALIDVPIIVVKDNKNRRTSSAARKIGSRAGQRPSTFQPARSTFASTLDPEFLGLFQM</sequence>
<dbReference type="Proteomes" id="UP000187209">
    <property type="component" value="Unassembled WGS sequence"/>
</dbReference>
<keyword evidence="3" id="KW-1185">Reference proteome</keyword>
<organism evidence="2 3">
    <name type="scientific">Stentor coeruleus</name>
    <dbReference type="NCBI Taxonomy" id="5963"/>
    <lineage>
        <taxon>Eukaryota</taxon>
        <taxon>Sar</taxon>
        <taxon>Alveolata</taxon>
        <taxon>Ciliophora</taxon>
        <taxon>Postciliodesmatophora</taxon>
        <taxon>Heterotrichea</taxon>
        <taxon>Heterotrichida</taxon>
        <taxon>Stentoridae</taxon>
        <taxon>Stentor</taxon>
    </lineage>
</organism>
<evidence type="ECO:0000313" key="3">
    <source>
        <dbReference type="Proteomes" id="UP000187209"/>
    </source>
</evidence>
<feature type="region of interest" description="Disordered" evidence="1">
    <location>
        <begin position="114"/>
        <end position="145"/>
    </location>
</feature>
<name>A0A1R2B6M6_9CILI</name>
<proteinExistence type="predicted"/>
<feature type="compositionally biased region" description="Basic and acidic residues" evidence="1">
    <location>
        <begin position="114"/>
        <end position="126"/>
    </location>
</feature>
<protein>
    <submittedName>
        <fullName evidence="2">Uncharacterized protein</fullName>
    </submittedName>
</protein>
<dbReference type="AlphaFoldDB" id="A0A1R2B6M6"/>